<keyword evidence="3 6" id="KW-0812">Transmembrane</keyword>
<dbReference type="Pfam" id="PF02118">
    <property type="entry name" value="Srg"/>
    <property type="match status" value="1"/>
</dbReference>
<organism evidence="7 8">
    <name type="scientific">Pristionchus fissidentatus</name>
    <dbReference type="NCBI Taxonomy" id="1538716"/>
    <lineage>
        <taxon>Eukaryota</taxon>
        <taxon>Metazoa</taxon>
        <taxon>Ecdysozoa</taxon>
        <taxon>Nematoda</taxon>
        <taxon>Chromadorea</taxon>
        <taxon>Rhabditida</taxon>
        <taxon>Rhabditina</taxon>
        <taxon>Diplogasteromorpha</taxon>
        <taxon>Diplogasteroidea</taxon>
        <taxon>Neodiplogasteridae</taxon>
        <taxon>Pristionchus</taxon>
    </lineage>
</organism>
<dbReference type="AlphaFoldDB" id="A0AAV5V7R5"/>
<dbReference type="GO" id="GO:0016020">
    <property type="term" value="C:membrane"/>
    <property type="evidence" value="ECO:0007669"/>
    <property type="project" value="UniProtKB-SubCell"/>
</dbReference>
<feature type="non-terminal residue" evidence="7">
    <location>
        <position position="335"/>
    </location>
</feature>
<sequence>MDNGTSFFLDPLNNATEAEKCAALVKSTIKTTGWQFRHHIFVYAQLLYVIPTMVYIKFLIVALVCGKNRHKRYSNIFYKFILMGAATAVLIHIPRSVFEIIGKRPNWFCPTFRSLSQPSFWLNIYVYLMQIGDTLRIFAGTMIVIYRFHSLVDIFSAKRLWDQHSCAIILGTMAIPAVLYAPIWATPSYAMIDDEEMVFQNKGLSWYNDEAVHCLVVVVCALIVLGLQAILCVLKTPTKSVGDGLEWPLYVVGMVETVVIPLYAIFESLLFARDYFDRTLPSWILYTSLIVSDALGFCPPWALFITSHEIREDATPFRRLFIRCCRRQSANINPL</sequence>
<evidence type="ECO:0000256" key="4">
    <source>
        <dbReference type="ARBA" id="ARBA00022989"/>
    </source>
</evidence>
<comment type="similarity">
    <text evidence="2 6">Belongs to the nematode receptor-like protein srg family.</text>
</comment>
<evidence type="ECO:0000256" key="5">
    <source>
        <dbReference type="ARBA" id="ARBA00023136"/>
    </source>
</evidence>
<gene>
    <name evidence="7" type="ORF">PFISCL1PPCAC_6979</name>
</gene>
<dbReference type="InterPro" id="IPR051119">
    <property type="entry name" value="Nematode_SR-like"/>
</dbReference>
<dbReference type="PANTHER" id="PTHR31627:SF42">
    <property type="entry name" value="G_PROTEIN_RECEP_F1_2 DOMAIN-CONTAINING PROTEIN-RELATED"/>
    <property type="match status" value="1"/>
</dbReference>
<comment type="subcellular location">
    <subcellularLocation>
        <location evidence="1">Membrane</location>
        <topology evidence="1">Multi-pass membrane protein</topology>
    </subcellularLocation>
</comment>
<dbReference type="GO" id="GO:0004888">
    <property type="term" value="F:transmembrane signaling receptor activity"/>
    <property type="evidence" value="ECO:0007669"/>
    <property type="project" value="InterPro"/>
</dbReference>
<evidence type="ECO:0000313" key="7">
    <source>
        <dbReference type="EMBL" id="GMT15682.1"/>
    </source>
</evidence>
<dbReference type="PANTHER" id="PTHR31627">
    <property type="entry name" value="SERPENTINE RECEPTOR CLASS GAMMA-RELATED"/>
    <property type="match status" value="1"/>
</dbReference>
<dbReference type="Proteomes" id="UP001432322">
    <property type="component" value="Unassembled WGS sequence"/>
</dbReference>
<keyword evidence="8" id="KW-1185">Reference proteome</keyword>
<dbReference type="EMBL" id="BTSY01000002">
    <property type="protein sequence ID" value="GMT15682.1"/>
    <property type="molecule type" value="Genomic_DNA"/>
</dbReference>
<dbReference type="InterPro" id="IPR000609">
    <property type="entry name" value="7TM_GPCR_serpentine_rcpt_Srg"/>
</dbReference>
<accession>A0AAV5V7R5</accession>
<keyword evidence="4 6" id="KW-1133">Transmembrane helix</keyword>
<evidence type="ECO:0000256" key="1">
    <source>
        <dbReference type="ARBA" id="ARBA00004141"/>
    </source>
</evidence>
<feature type="transmembrane region" description="Helical" evidence="6">
    <location>
        <begin position="40"/>
        <end position="64"/>
    </location>
</feature>
<feature type="transmembrane region" description="Helical" evidence="6">
    <location>
        <begin position="283"/>
        <end position="304"/>
    </location>
</feature>
<evidence type="ECO:0000313" key="8">
    <source>
        <dbReference type="Proteomes" id="UP001432322"/>
    </source>
</evidence>
<feature type="transmembrane region" description="Helical" evidence="6">
    <location>
        <begin position="247"/>
        <end position="271"/>
    </location>
</feature>
<keyword evidence="5 6" id="KW-0472">Membrane</keyword>
<proteinExistence type="inferred from homology"/>
<feature type="transmembrane region" description="Helical" evidence="6">
    <location>
        <begin position="124"/>
        <end position="146"/>
    </location>
</feature>
<comment type="caution">
    <text evidence="7">The sequence shown here is derived from an EMBL/GenBank/DDBJ whole genome shotgun (WGS) entry which is preliminary data.</text>
</comment>
<feature type="transmembrane region" description="Helical" evidence="6">
    <location>
        <begin position="167"/>
        <end position="190"/>
    </location>
</feature>
<name>A0AAV5V7R5_9BILA</name>
<evidence type="ECO:0000256" key="2">
    <source>
        <dbReference type="ARBA" id="ARBA00005692"/>
    </source>
</evidence>
<feature type="transmembrane region" description="Helical" evidence="6">
    <location>
        <begin position="210"/>
        <end position="235"/>
    </location>
</feature>
<protein>
    <recommendedName>
        <fullName evidence="6">Serpentine receptor class gamma</fullName>
    </recommendedName>
</protein>
<evidence type="ECO:0000256" key="3">
    <source>
        <dbReference type="ARBA" id="ARBA00022692"/>
    </source>
</evidence>
<reference evidence="7" key="1">
    <citation type="submission" date="2023-10" db="EMBL/GenBank/DDBJ databases">
        <title>Genome assembly of Pristionchus species.</title>
        <authorList>
            <person name="Yoshida K."/>
            <person name="Sommer R.J."/>
        </authorList>
    </citation>
    <scope>NUCLEOTIDE SEQUENCE</scope>
    <source>
        <strain evidence="7">RS5133</strain>
    </source>
</reference>
<evidence type="ECO:0000256" key="6">
    <source>
        <dbReference type="RuleBase" id="RU280813"/>
    </source>
</evidence>
<feature type="transmembrane region" description="Helical" evidence="6">
    <location>
        <begin position="76"/>
        <end position="93"/>
    </location>
</feature>
<dbReference type="GO" id="GO:0007606">
    <property type="term" value="P:sensory perception of chemical stimulus"/>
    <property type="evidence" value="ECO:0007669"/>
    <property type="project" value="UniProtKB-UniRule"/>
</dbReference>